<accession>A0A5C7HEL2</accession>
<dbReference type="EMBL" id="VAHF01000009">
    <property type="protein sequence ID" value="TXG55583.1"/>
    <property type="molecule type" value="Genomic_DNA"/>
</dbReference>
<comment type="caution">
    <text evidence="3">The sequence shown here is derived from an EMBL/GenBank/DDBJ whole genome shotgun (WGS) entry which is preliminary data.</text>
</comment>
<organism evidence="3 4">
    <name type="scientific">Acer yangbiense</name>
    <dbReference type="NCBI Taxonomy" id="1000413"/>
    <lineage>
        <taxon>Eukaryota</taxon>
        <taxon>Viridiplantae</taxon>
        <taxon>Streptophyta</taxon>
        <taxon>Embryophyta</taxon>
        <taxon>Tracheophyta</taxon>
        <taxon>Spermatophyta</taxon>
        <taxon>Magnoliopsida</taxon>
        <taxon>eudicotyledons</taxon>
        <taxon>Gunneridae</taxon>
        <taxon>Pentapetalae</taxon>
        <taxon>rosids</taxon>
        <taxon>malvids</taxon>
        <taxon>Sapindales</taxon>
        <taxon>Sapindaceae</taxon>
        <taxon>Hippocastanoideae</taxon>
        <taxon>Acereae</taxon>
        <taxon>Acer</taxon>
    </lineage>
</organism>
<feature type="compositionally biased region" description="Acidic residues" evidence="1">
    <location>
        <begin position="95"/>
        <end position="107"/>
    </location>
</feature>
<dbReference type="OrthoDB" id="1929367at2759"/>
<feature type="region of interest" description="Disordered" evidence="1">
    <location>
        <begin position="425"/>
        <end position="444"/>
    </location>
</feature>
<feature type="compositionally biased region" description="Polar residues" evidence="1">
    <location>
        <begin position="791"/>
        <end position="828"/>
    </location>
</feature>
<feature type="compositionally biased region" description="Basic and acidic residues" evidence="1">
    <location>
        <begin position="431"/>
        <end position="444"/>
    </location>
</feature>
<feature type="region of interest" description="Disordered" evidence="1">
    <location>
        <begin position="85"/>
        <end position="108"/>
    </location>
</feature>
<evidence type="ECO:0000259" key="2">
    <source>
        <dbReference type="Pfam" id="PF18210"/>
    </source>
</evidence>
<feature type="region of interest" description="Disordered" evidence="1">
    <location>
        <begin position="877"/>
        <end position="960"/>
    </location>
</feature>
<dbReference type="InterPro" id="IPR040850">
    <property type="entry name" value="Knl1_RWD_C"/>
</dbReference>
<proteinExistence type="predicted"/>
<dbReference type="PANTHER" id="PTHR35707">
    <property type="entry name" value="OS06G0608100 PROTEIN"/>
    <property type="match status" value="1"/>
</dbReference>
<protein>
    <recommendedName>
        <fullName evidence="2">Knl1 C-terminal RWD domain-containing protein</fullName>
    </recommendedName>
</protein>
<sequence length="1433" mass="159696">MASKDPDELFNTETEEETIALRKKRARRVSFADREITSVHIFNRDEEYETPLQHPSASRRRSDVEMEMEMEEVSEVVRFFGDLVADSDDSKDMSPGEEDEDGDDDDEMASRKSFLIPMESPGSSIIGGSATSNDENNFFGPVSANFIRPGRLSDSSASDINPDITMDSTAFSMHFRSIARSESGDLKTPTVVRIGFEEKTPSQVATSDSGHFMVLTKAKKPISQTSPPVGKVSGSRDSNDMSLVGENPHRYDYGRLSPSVEAILAKGSEDMSAVSIFGTASDTKLFKKSEVSIFQENGCGSLDIKDNADTDMRNVGPNDMSTEGVSVANFESGEVNAGSSSSLLDQITHDCPSNRIDDQTFDAHVDHQIETPNQLNRVNNKFIKDVSESMLNVEFPAVSSDTPPNVNVNSNFRRLGLISQNEHVDLSPTEDTLKKSSPKDGIHNSHIDELLNQQPGSPLAGSIISLSAKRKQIFQDTTNSSRYPLYVTPSPKIYGSILRKENVKLGEGFSSIQKSSSKFKIIESSNQASTLKDAIEKSKHRLSQYLSSATSPLSNVLEETSKDLQCKHMNAPIRNLEKDLFNADRMIEEHKDAMNMDGDGSGTPKNFGSLIQNEERRLAKDGESLDHLSNFTPVDKVTGMMTAVASPSQLTWLSNNPLEGTSLIFGSDSPILEVKHDHSKDHKTTNIPYKLVSPVKRLDQLLSSSMECQDNLSGDLKQQDQYKKLVNGSGLDENSAGYAPSDSHLTEKDDKLDSLVVEQRMQSSTPLLQINHLKDITQVKRVGNKELFSPDQRNVSEISRNFQTPSNEIDSLKSQSGSPYKNLQIRSDSTQDKDELPGEGTKASVCVPASPYVQRSLIEPSLLKSDILSVVQKPTLSPSNKLTTQIPAWQEPSWSPSRKELCNSSIKDQMDLLAGKDGPSSKSYSDRHSNDDIRQGHHNSQSSFPLKDFENSSSRKRRSEEIVLGNADNIIKDISIQRSPKVHKSGGNDLELTLERYSGSNKSNKKTGDDTTMKHWTDISRKFSTVTTQILSPLIDKLNIRAIDMLEDILVHLQKVDKYAMLSSEILSQRTYNQSENIRHKRVAETKLLLFKIVYEKAKLQIMHVKHEKLLKRGQLLSSGIQKSQILKLNFIRHLSGPGERDTHVDDNHHDSSLVNVEGKHEVAIDKVTSMRQVVETLDRKIKNIVKSRTYGKMKGEPSCAETIVALNDHLKKKMLCRSIRQDLQLWEIDDLERRNGHHNLFLNYCGFICQRFAIIGDSALSIISSKVNESNITKNFPNMDACTAFSFVFAAESTKKSVYSKSLAQETQTTSSLLLNLQNVVEEVQLARIEIRSLMQTIFNSPHADQLDLQLTFIDFDSGRRVKVIVDMACLNRGVYPSEILPHQLHIPTTGMQKSLSAEIKVAIDNLPIGYSRIIRLCRCVSEVLQSSIRQV</sequence>
<feature type="compositionally biased region" description="Polar residues" evidence="1">
    <location>
        <begin position="877"/>
        <end position="907"/>
    </location>
</feature>
<dbReference type="PANTHER" id="PTHR35707:SF1">
    <property type="entry name" value="SPC7 KINETOCHORE PROTEIN DOMAIN-CONTAINING PROTEIN"/>
    <property type="match status" value="1"/>
</dbReference>
<reference evidence="4" key="1">
    <citation type="journal article" date="2019" name="Gigascience">
        <title>De novo genome assembly of the endangered Acer yangbiense, a plant species with extremely small populations endemic to Yunnan Province, China.</title>
        <authorList>
            <person name="Yang J."/>
            <person name="Wariss H.M."/>
            <person name="Tao L."/>
            <person name="Zhang R."/>
            <person name="Yun Q."/>
            <person name="Hollingsworth P."/>
            <person name="Dao Z."/>
            <person name="Luo G."/>
            <person name="Guo H."/>
            <person name="Ma Y."/>
            <person name="Sun W."/>
        </authorList>
    </citation>
    <scope>NUCLEOTIDE SEQUENCE [LARGE SCALE GENOMIC DNA]</scope>
    <source>
        <strain evidence="4">cv. Malutang</strain>
    </source>
</reference>
<evidence type="ECO:0000313" key="4">
    <source>
        <dbReference type="Proteomes" id="UP000323000"/>
    </source>
</evidence>
<gene>
    <name evidence="3" type="ORF">EZV62_020839</name>
</gene>
<evidence type="ECO:0000313" key="3">
    <source>
        <dbReference type="EMBL" id="TXG55583.1"/>
    </source>
</evidence>
<feature type="domain" description="Knl1 C-terminal RWD" evidence="2">
    <location>
        <begin position="1172"/>
        <end position="1320"/>
    </location>
</feature>
<name>A0A5C7HEL2_9ROSI</name>
<dbReference type="Pfam" id="PF18210">
    <property type="entry name" value="Knl1_RWD_C"/>
    <property type="match status" value="1"/>
</dbReference>
<feature type="region of interest" description="Disordered" evidence="1">
    <location>
        <begin position="727"/>
        <end position="747"/>
    </location>
</feature>
<evidence type="ECO:0000256" key="1">
    <source>
        <dbReference type="SAM" id="MobiDB-lite"/>
    </source>
</evidence>
<dbReference type="Proteomes" id="UP000323000">
    <property type="component" value="Chromosome 9"/>
</dbReference>
<feature type="region of interest" description="Disordered" evidence="1">
    <location>
        <begin position="787"/>
        <end position="843"/>
    </location>
</feature>
<feature type="region of interest" description="Disordered" evidence="1">
    <location>
        <begin position="43"/>
        <end position="65"/>
    </location>
</feature>
<feature type="compositionally biased region" description="Basic and acidic residues" evidence="1">
    <location>
        <begin position="924"/>
        <end position="935"/>
    </location>
</feature>
<keyword evidence="4" id="KW-1185">Reference proteome</keyword>